<reference evidence="1 2" key="1">
    <citation type="submission" date="2020-07" db="EMBL/GenBank/DDBJ databases">
        <title>Moheibacter lacus sp. nov., a member of the family Flavobacteriaceae isolated from freshwater lake sediment.</title>
        <authorList>
            <person name="Liu Y."/>
        </authorList>
    </citation>
    <scope>NUCLEOTIDE SEQUENCE [LARGE SCALE GENOMIC DNA]</scope>
    <source>
        <strain evidence="1 2">BDHS18</strain>
    </source>
</reference>
<dbReference type="CDD" id="cd04301">
    <property type="entry name" value="NAT_SF"/>
    <property type="match status" value="1"/>
</dbReference>
<keyword evidence="1" id="KW-0808">Transferase</keyword>
<evidence type="ECO:0000313" key="2">
    <source>
        <dbReference type="Proteomes" id="UP000552241"/>
    </source>
</evidence>
<accession>A0A838ZSX3</accession>
<protein>
    <submittedName>
        <fullName evidence="1">GNAT family N-acetyltransferase</fullName>
    </submittedName>
</protein>
<sequence length="375" mass="43485">MMSIEIKEIHTQRELRDFVKFQMNLYKGNPYFVPALMVDEVNSLDVTKNPAFKFASARYFLAYKEGKIVGRVAAIINDIEVNELKIKKLRFGWLDMIDDIEVTKALISKLEEVGKENGLEFMEGPMGASNLEKAGMLTFGFDRIATAIGQYNYAYYPEHLKKLGFEIEKEWVEQFLTAPKSIAPKIYDFAKLVTERYKLKLLHFKTAKEMQPYIKPVFDLLEESYKGLETFVPISEEQKAHYAKKYSAILNPDFISFIEDGDGELCAFAITMPSFAKALQKANGKFFPFGWYHLLKAKKKNDTVEFVLIGVHPKYQKKGITSIIFKDMFETFTKHNIKYLETNPELEENQSVQALWTDYNPVQHKRRKTFKKNIG</sequence>
<keyword evidence="2" id="KW-1185">Reference proteome</keyword>
<dbReference type="EMBL" id="JACDZE010000003">
    <property type="protein sequence ID" value="MBA5630077.1"/>
    <property type="molecule type" value="Genomic_DNA"/>
</dbReference>
<dbReference type="Gene3D" id="3.40.630.30">
    <property type="match status" value="1"/>
</dbReference>
<dbReference type="PANTHER" id="PTHR41368">
    <property type="entry name" value="PROTEIN YGHO"/>
    <property type="match status" value="1"/>
</dbReference>
<organism evidence="1 2">
    <name type="scientific">Moheibacter lacus</name>
    <dbReference type="NCBI Taxonomy" id="2745851"/>
    <lineage>
        <taxon>Bacteria</taxon>
        <taxon>Pseudomonadati</taxon>
        <taxon>Bacteroidota</taxon>
        <taxon>Flavobacteriia</taxon>
        <taxon>Flavobacteriales</taxon>
        <taxon>Weeksellaceae</taxon>
        <taxon>Moheibacter</taxon>
    </lineage>
</organism>
<dbReference type="InterPro" id="IPR016181">
    <property type="entry name" value="Acyl_CoA_acyltransferase"/>
</dbReference>
<evidence type="ECO:0000313" key="1">
    <source>
        <dbReference type="EMBL" id="MBA5630077.1"/>
    </source>
</evidence>
<dbReference type="PANTHER" id="PTHR41368:SF1">
    <property type="entry name" value="PROTEIN YGHO"/>
    <property type="match status" value="1"/>
</dbReference>
<dbReference type="InterPro" id="IPR039968">
    <property type="entry name" value="BcerS-like"/>
</dbReference>
<dbReference type="AlphaFoldDB" id="A0A838ZSX3"/>
<proteinExistence type="predicted"/>
<dbReference type="GO" id="GO:0016740">
    <property type="term" value="F:transferase activity"/>
    <property type="evidence" value="ECO:0007669"/>
    <property type="project" value="UniProtKB-KW"/>
</dbReference>
<comment type="caution">
    <text evidence="1">The sequence shown here is derived from an EMBL/GenBank/DDBJ whole genome shotgun (WGS) entry which is preliminary data.</text>
</comment>
<name>A0A838ZSX3_9FLAO</name>
<gene>
    <name evidence="1" type="ORF">HU137_09865</name>
</gene>
<dbReference type="SUPFAM" id="SSF55729">
    <property type="entry name" value="Acyl-CoA N-acyltransferases (Nat)"/>
    <property type="match status" value="1"/>
</dbReference>
<dbReference type="Proteomes" id="UP000552241">
    <property type="component" value="Unassembled WGS sequence"/>
</dbReference>